<evidence type="ECO:0000313" key="6">
    <source>
        <dbReference type="Proteomes" id="UP001597128"/>
    </source>
</evidence>
<dbReference type="InterPro" id="IPR045313">
    <property type="entry name" value="CBR1-like"/>
</dbReference>
<proteinExistence type="inferred from homology"/>
<dbReference type="CDD" id="cd05324">
    <property type="entry name" value="carb_red_PTCR-like_SDR_c"/>
    <property type="match status" value="1"/>
</dbReference>
<evidence type="ECO:0000313" key="5">
    <source>
        <dbReference type="EMBL" id="MFD0913079.1"/>
    </source>
</evidence>
<dbReference type="SUPFAM" id="SSF51735">
    <property type="entry name" value="NAD(P)-binding Rossmann-fold domains"/>
    <property type="match status" value="1"/>
</dbReference>
<evidence type="ECO:0000256" key="3">
    <source>
        <dbReference type="ARBA" id="ARBA00023002"/>
    </source>
</evidence>
<reference evidence="6" key="1">
    <citation type="journal article" date="2019" name="Int. J. Syst. Evol. Microbiol.">
        <title>The Global Catalogue of Microorganisms (GCM) 10K type strain sequencing project: providing services to taxonomists for standard genome sequencing and annotation.</title>
        <authorList>
            <consortium name="The Broad Institute Genomics Platform"/>
            <consortium name="The Broad Institute Genome Sequencing Center for Infectious Disease"/>
            <person name="Wu L."/>
            <person name="Ma J."/>
        </authorList>
    </citation>
    <scope>NUCLEOTIDE SEQUENCE [LARGE SCALE GENOMIC DNA]</scope>
    <source>
        <strain evidence="6">CCUG 58412</strain>
    </source>
</reference>
<evidence type="ECO:0000256" key="2">
    <source>
        <dbReference type="ARBA" id="ARBA00022857"/>
    </source>
</evidence>
<dbReference type="RefSeq" id="WP_379056335.1">
    <property type="nucleotide sequence ID" value="NZ_JBHTKB010000001.1"/>
</dbReference>
<evidence type="ECO:0000256" key="1">
    <source>
        <dbReference type="ARBA" id="ARBA00006484"/>
    </source>
</evidence>
<accession>A0ABW3F8K1</accession>
<dbReference type="InterPro" id="IPR036291">
    <property type="entry name" value="NAD(P)-bd_dom_sf"/>
</dbReference>
<dbReference type="InterPro" id="IPR002347">
    <property type="entry name" value="SDR_fam"/>
</dbReference>
<dbReference type="Pfam" id="PF00106">
    <property type="entry name" value="adh_short"/>
    <property type="match status" value="1"/>
</dbReference>
<keyword evidence="3" id="KW-0560">Oxidoreductase</keyword>
<dbReference type="PANTHER" id="PTHR43490">
    <property type="entry name" value="(+)-NEOMENTHOL DEHYDROGENASE"/>
    <property type="match status" value="1"/>
</dbReference>
<dbReference type="EMBL" id="JBHTKB010000001">
    <property type="protein sequence ID" value="MFD0913079.1"/>
    <property type="molecule type" value="Genomic_DNA"/>
</dbReference>
<name>A0ABW3F8K1_9PROT</name>
<gene>
    <name evidence="5" type="ORF">ACFQ1Z_05920</name>
</gene>
<comment type="caution">
    <text evidence="5">The sequence shown here is derived from an EMBL/GenBank/DDBJ whole genome shotgun (WGS) entry which is preliminary data.</text>
</comment>
<keyword evidence="6" id="KW-1185">Reference proteome</keyword>
<organism evidence="5 6">
    <name type="scientific">Methylophilus luteus</name>
    <dbReference type="NCBI Taxonomy" id="640108"/>
    <lineage>
        <taxon>Bacteria</taxon>
        <taxon>Pseudomonadati</taxon>
        <taxon>Pseudomonadota</taxon>
        <taxon>Betaproteobacteria</taxon>
        <taxon>Nitrosomonadales</taxon>
        <taxon>Methylophilaceae</taxon>
        <taxon>Methylophilus</taxon>
    </lineage>
</organism>
<keyword evidence="2" id="KW-0521">NADP</keyword>
<protein>
    <submittedName>
        <fullName evidence="5">SDR family oxidoreductase</fullName>
    </submittedName>
</protein>
<dbReference type="Gene3D" id="3.40.50.720">
    <property type="entry name" value="NAD(P)-binding Rossmann-like Domain"/>
    <property type="match status" value="1"/>
</dbReference>
<evidence type="ECO:0000256" key="4">
    <source>
        <dbReference type="RuleBase" id="RU000363"/>
    </source>
</evidence>
<dbReference type="PANTHER" id="PTHR43490:SF99">
    <property type="entry name" value="SHORT-CHAIN DEHYDROGENASE_REDUCTASE"/>
    <property type="match status" value="1"/>
</dbReference>
<comment type="similarity">
    <text evidence="1 4">Belongs to the short-chain dehydrogenases/reductases (SDR) family.</text>
</comment>
<dbReference type="PRINTS" id="PR00081">
    <property type="entry name" value="GDHRDH"/>
</dbReference>
<dbReference type="Proteomes" id="UP001597128">
    <property type="component" value="Unassembled WGS sequence"/>
</dbReference>
<dbReference type="PRINTS" id="PR00080">
    <property type="entry name" value="SDRFAMILY"/>
</dbReference>
<sequence>MSTTQQRIAFITGANRGIGLETAKHLGALGIKVIVGARDNAKGAEAVAQLQAAGADAEYLHYDAAQPNSPQEVAATLLYRFGKLDILINNAGILKETLIGQNNTLSVDQDTLKTTFEANFFAVVSLTQALLPLLQKSDAGRIVNLSSILGSQTLHSTPDSPIDVAKGLAYNASKTALNMFTIHLAHALKDSRIKVNSAHPGWVKTELGGDNAPMEISDSWKTSVRLATLDDNGPTGGYFHEDQPLPW</sequence>